<keyword evidence="8 9" id="KW-0472">Membrane</keyword>
<comment type="similarity">
    <text evidence="2">Belongs to the binding-protein-dependent transport system permease family. HisMQ subfamily.</text>
</comment>
<reference evidence="11 12" key="1">
    <citation type="submission" date="2017-04" db="EMBL/GenBank/DDBJ databases">
        <authorList>
            <person name="Afonso C.L."/>
            <person name="Miller P.J."/>
            <person name="Scott M.A."/>
            <person name="Spackman E."/>
            <person name="Goraichik I."/>
            <person name="Dimitrov K.M."/>
            <person name="Suarez D.L."/>
            <person name="Swayne D.E."/>
        </authorList>
    </citation>
    <scope>NUCLEOTIDE SEQUENCE [LARGE SCALE GENOMIC DNA]</scope>
    <source>
        <strain evidence="11 12">A2P</strain>
    </source>
</reference>
<dbReference type="InterPro" id="IPR010065">
    <property type="entry name" value="AA_ABC_transptr_permease_3TM"/>
</dbReference>
<dbReference type="PANTHER" id="PTHR30614">
    <property type="entry name" value="MEMBRANE COMPONENT OF AMINO ACID ABC TRANSPORTER"/>
    <property type="match status" value="1"/>
</dbReference>
<feature type="transmembrane region" description="Helical" evidence="9">
    <location>
        <begin position="213"/>
        <end position="234"/>
    </location>
</feature>
<feature type="transmembrane region" description="Helical" evidence="9">
    <location>
        <begin position="118"/>
        <end position="140"/>
    </location>
</feature>
<dbReference type="PROSITE" id="PS50928">
    <property type="entry name" value="ABC_TM1"/>
    <property type="match status" value="1"/>
</dbReference>
<evidence type="ECO:0000256" key="2">
    <source>
        <dbReference type="ARBA" id="ARBA00010072"/>
    </source>
</evidence>
<evidence type="ECO:0000256" key="7">
    <source>
        <dbReference type="ARBA" id="ARBA00022989"/>
    </source>
</evidence>
<dbReference type="GO" id="GO:0043190">
    <property type="term" value="C:ATP-binding cassette (ABC) transporter complex"/>
    <property type="evidence" value="ECO:0007669"/>
    <property type="project" value="InterPro"/>
</dbReference>
<dbReference type="AlphaFoldDB" id="A0A1X7HQ78"/>
<dbReference type="Proteomes" id="UP000192936">
    <property type="component" value="Unassembled WGS sequence"/>
</dbReference>
<protein>
    <submittedName>
        <fullName evidence="11">Amino acid ABC transporter membrane protein 1, PAAT family</fullName>
    </submittedName>
</protein>
<evidence type="ECO:0000256" key="5">
    <source>
        <dbReference type="ARBA" id="ARBA00022692"/>
    </source>
</evidence>
<evidence type="ECO:0000256" key="8">
    <source>
        <dbReference type="ARBA" id="ARBA00023136"/>
    </source>
</evidence>
<dbReference type="InterPro" id="IPR035906">
    <property type="entry name" value="MetI-like_sf"/>
</dbReference>
<dbReference type="RefSeq" id="WP_085091900.1">
    <property type="nucleotide sequence ID" value="NZ_FXAK01000010.1"/>
</dbReference>
<accession>A0A1X7HQ78</accession>
<organism evidence="11 12">
    <name type="scientific">Azospirillum oryzae</name>
    <dbReference type="NCBI Taxonomy" id="286727"/>
    <lineage>
        <taxon>Bacteria</taxon>
        <taxon>Pseudomonadati</taxon>
        <taxon>Pseudomonadota</taxon>
        <taxon>Alphaproteobacteria</taxon>
        <taxon>Rhodospirillales</taxon>
        <taxon>Azospirillaceae</taxon>
        <taxon>Azospirillum</taxon>
    </lineage>
</organism>
<feature type="transmembrane region" description="Helical" evidence="9">
    <location>
        <begin position="77"/>
        <end position="106"/>
    </location>
</feature>
<keyword evidence="6" id="KW-0029">Amino-acid transport</keyword>
<dbReference type="Pfam" id="PF00528">
    <property type="entry name" value="BPD_transp_1"/>
    <property type="match status" value="1"/>
</dbReference>
<dbReference type="InterPro" id="IPR000515">
    <property type="entry name" value="MetI-like"/>
</dbReference>
<dbReference type="InterPro" id="IPR043429">
    <property type="entry name" value="ArtM/GltK/GlnP/TcyL/YhdX-like"/>
</dbReference>
<dbReference type="PANTHER" id="PTHR30614:SF37">
    <property type="entry name" value="AMINO-ACID ABC TRANSPORTER PERMEASE PROTEIN YHDX-RELATED"/>
    <property type="match status" value="1"/>
</dbReference>
<dbReference type="STRING" id="286727.SAMN02982917_0068"/>
<evidence type="ECO:0000313" key="11">
    <source>
        <dbReference type="EMBL" id="SMF90997.1"/>
    </source>
</evidence>
<name>A0A1X7HQ78_9PROT</name>
<feature type="transmembrane region" description="Helical" evidence="9">
    <location>
        <begin position="354"/>
        <end position="376"/>
    </location>
</feature>
<gene>
    <name evidence="11" type="ORF">SAMN02982917_0068</name>
</gene>
<feature type="domain" description="ABC transmembrane type-1" evidence="10">
    <location>
        <begin position="82"/>
        <end position="373"/>
    </location>
</feature>
<dbReference type="NCBIfam" id="TIGR01726">
    <property type="entry name" value="HEQRo_perm_3TM"/>
    <property type="match status" value="1"/>
</dbReference>
<dbReference type="SUPFAM" id="SSF161098">
    <property type="entry name" value="MetI-like"/>
    <property type="match status" value="2"/>
</dbReference>
<sequence>MTNPVQALNSARVRGWLYQALFLACALAVAWYLVSNTLTNLATRGVATGFGFLEREAGFEIGESLLSYSASDTYLKALVVGLLNTLAVSAAGVVLATVLGVLIGIARLSSNWMVNRFATLYVETIRNVPLLLQLVVWYTIMNRLPSPREALEVVPGIFLSNRGMKFPVLVEHAGHGWALLALIAGIAAAVAIVRHGRRHREATGKPFPTLPAAIAAVLLPPALVFVATGAPLAFDVPVLSGFNFEGGGSVTPEFTALLIGLSVYTAGFIAEIVRSGILAVPHGQTEAGLALGLSPGKILRLIILPQALRVIVPPLTSQYLNLTKNSSLAVAIGYPDLVSVSNTSANQTGQVVEAVAMMMVVYLIISLSISGFMNWYNRRVALVTR</sequence>
<dbReference type="CDD" id="cd06261">
    <property type="entry name" value="TM_PBP2"/>
    <property type="match status" value="1"/>
</dbReference>
<evidence type="ECO:0000256" key="3">
    <source>
        <dbReference type="ARBA" id="ARBA00022448"/>
    </source>
</evidence>
<keyword evidence="7 9" id="KW-1133">Transmembrane helix</keyword>
<dbReference type="OrthoDB" id="9808531at2"/>
<evidence type="ECO:0000256" key="4">
    <source>
        <dbReference type="ARBA" id="ARBA00022475"/>
    </source>
</evidence>
<feature type="transmembrane region" description="Helical" evidence="9">
    <location>
        <begin position="174"/>
        <end position="193"/>
    </location>
</feature>
<evidence type="ECO:0000256" key="9">
    <source>
        <dbReference type="RuleBase" id="RU363032"/>
    </source>
</evidence>
<dbReference type="EMBL" id="FXAK01000010">
    <property type="protein sequence ID" value="SMF90997.1"/>
    <property type="molecule type" value="Genomic_DNA"/>
</dbReference>
<keyword evidence="5 9" id="KW-0812">Transmembrane</keyword>
<dbReference type="GO" id="GO:0006865">
    <property type="term" value="P:amino acid transport"/>
    <property type="evidence" value="ECO:0007669"/>
    <property type="project" value="UniProtKB-KW"/>
</dbReference>
<comment type="subcellular location">
    <subcellularLocation>
        <location evidence="1">Cell inner membrane</location>
        <topology evidence="1">Multi-pass membrane protein</topology>
    </subcellularLocation>
    <subcellularLocation>
        <location evidence="9">Cell membrane</location>
        <topology evidence="9">Multi-pass membrane protein</topology>
    </subcellularLocation>
</comment>
<keyword evidence="4" id="KW-1003">Cell membrane</keyword>
<dbReference type="Gene3D" id="1.10.3720.10">
    <property type="entry name" value="MetI-like"/>
    <property type="match status" value="2"/>
</dbReference>
<proteinExistence type="inferred from homology"/>
<keyword evidence="3 9" id="KW-0813">Transport</keyword>
<evidence type="ECO:0000256" key="1">
    <source>
        <dbReference type="ARBA" id="ARBA00004429"/>
    </source>
</evidence>
<evidence type="ECO:0000259" key="10">
    <source>
        <dbReference type="PROSITE" id="PS50928"/>
    </source>
</evidence>
<dbReference type="GO" id="GO:0022857">
    <property type="term" value="F:transmembrane transporter activity"/>
    <property type="evidence" value="ECO:0007669"/>
    <property type="project" value="InterPro"/>
</dbReference>
<evidence type="ECO:0000256" key="6">
    <source>
        <dbReference type="ARBA" id="ARBA00022970"/>
    </source>
</evidence>
<evidence type="ECO:0000313" key="12">
    <source>
        <dbReference type="Proteomes" id="UP000192936"/>
    </source>
</evidence>
<feature type="transmembrane region" description="Helical" evidence="9">
    <location>
        <begin position="16"/>
        <end position="34"/>
    </location>
</feature>